<dbReference type="PANTHER" id="PTHR44042">
    <property type="entry name" value="DUPLICATED HOMEODOMAIN-LIKE SUPERFAMILY PROTEIN-RELATED"/>
    <property type="match status" value="1"/>
</dbReference>
<sequence>MICLPPLSSCSLSLSLSLSTMVAEIIDLSDSPPSSPWSSHNDAARILNFDSVSNEKNQFEKVIPISLMACTNPNQPQTSLWRAASRHTNEHSQIATTFQPSMQLQRVATVLEPVPESITCMFPHGARLKEPWTHREHELFLMGLIKYGKGHWSKIARHFLLNKTPQQVQSYGASFFRNLPSTHLHGFRRRKPSYSTSSLMSKNNNLMAASASTTSYFMPMIVNEPQQTHMFFPENAPLNFLLAPSHGEASSSNNNTTMYGFQMQTSGARTSMNASANGEVDLELRLG</sequence>
<comment type="caution">
    <text evidence="7">The sequence shown here is derived from an EMBL/GenBank/DDBJ whole genome shotgun (WGS) entry which is preliminary data.</text>
</comment>
<organism evidence="7 8">
    <name type="scientific">Glycine soja</name>
    <name type="common">Wild soybean</name>
    <dbReference type="NCBI Taxonomy" id="3848"/>
    <lineage>
        <taxon>Eukaryota</taxon>
        <taxon>Viridiplantae</taxon>
        <taxon>Streptophyta</taxon>
        <taxon>Embryophyta</taxon>
        <taxon>Tracheophyta</taxon>
        <taxon>Spermatophyta</taxon>
        <taxon>Magnoliopsida</taxon>
        <taxon>eudicotyledons</taxon>
        <taxon>Gunneridae</taxon>
        <taxon>Pentapetalae</taxon>
        <taxon>rosids</taxon>
        <taxon>fabids</taxon>
        <taxon>Fabales</taxon>
        <taxon>Fabaceae</taxon>
        <taxon>Papilionoideae</taxon>
        <taxon>50 kb inversion clade</taxon>
        <taxon>NPAAA clade</taxon>
        <taxon>indigoferoid/millettioid clade</taxon>
        <taxon>Phaseoleae</taxon>
        <taxon>Glycine</taxon>
        <taxon>Glycine subgen. Soja</taxon>
    </lineage>
</organism>
<protein>
    <submittedName>
        <fullName evidence="7">Transcription factor MYBS1</fullName>
    </submittedName>
</protein>
<dbReference type="CDD" id="cd00167">
    <property type="entry name" value="SANT"/>
    <property type="match status" value="1"/>
</dbReference>
<evidence type="ECO:0000259" key="4">
    <source>
        <dbReference type="PROSITE" id="PS50090"/>
    </source>
</evidence>
<proteinExistence type="predicted"/>
<dbReference type="Proteomes" id="UP000289340">
    <property type="component" value="Chromosome 6"/>
</dbReference>
<dbReference type="SMART" id="SM00717">
    <property type="entry name" value="SANT"/>
    <property type="match status" value="1"/>
</dbReference>
<feature type="signal peptide" evidence="3">
    <location>
        <begin position="1"/>
        <end position="23"/>
    </location>
</feature>
<dbReference type="PANTHER" id="PTHR44042:SF54">
    <property type="entry name" value="MYB-LIKE DNA-BINDING DOMAIN, SHAQKYF CLASS PROTEIN"/>
    <property type="match status" value="1"/>
</dbReference>
<evidence type="ECO:0000259" key="5">
    <source>
        <dbReference type="PROSITE" id="PS51293"/>
    </source>
</evidence>
<dbReference type="PROSITE" id="PS51294">
    <property type="entry name" value="HTH_MYB"/>
    <property type="match status" value="1"/>
</dbReference>
<keyword evidence="3" id="KW-0732">Signal</keyword>
<dbReference type="InterPro" id="IPR001005">
    <property type="entry name" value="SANT/Myb"/>
</dbReference>
<dbReference type="PROSITE" id="PS50090">
    <property type="entry name" value="MYB_LIKE"/>
    <property type="match status" value="1"/>
</dbReference>
<dbReference type="GO" id="GO:0005634">
    <property type="term" value="C:nucleus"/>
    <property type="evidence" value="ECO:0007669"/>
    <property type="project" value="UniProtKB-SubCell"/>
</dbReference>
<gene>
    <name evidence="7" type="ORF">D0Y65_014682</name>
</gene>
<reference evidence="7 8" key="1">
    <citation type="submission" date="2018-09" db="EMBL/GenBank/DDBJ databases">
        <title>A high-quality reference genome of wild soybean provides a powerful tool to mine soybean genomes.</title>
        <authorList>
            <person name="Xie M."/>
            <person name="Chung C.Y.L."/>
            <person name="Li M.-W."/>
            <person name="Wong F.-L."/>
            <person name="Chan T.-F."/>
            <person name="Lam H.-M."/>
        </authorList>
    </citation>
    <scope>NUCLEOTIDE SEQUENCE [LARGE SCALE GENOMIC DNA]</scope>
    <source>
        <strain evidence="8">cv. W05</strain>
        <tissue evidence="7">Hypocotyl of etiolated seedlings</tissue>
    </source>
</reference>
<dbReference type="InterPro" id="IPR017884">
    <property type="entry name" value="SANT_dom"/>
</dbReference>
<dbReference type="SMR" id="A0A445K9L4"/>
<evidence type="ECO:0000256" key="3">
    <source>
        <dbReference type="SAM" id="SignalP"/>
    </source>
</evidence>
<evidence type="ECO:0000256" key="1">
    <source>
        <dbReference type="ARBA" id="ARBA00004123"/>
    </source>
</evidence>
<feature type="chain" id="PRO_5019515728" evidence="3">
    <location>
        <begin position="24"/>
        <end position="287"/>
    </location>
</feature>
<dbReference type="SUPFAM" id="SSF46689">
    <property type="entry name" value="Homeodomain-like"/>
    <property type="match status" value="1"/>
</dbReference>
<dbReference type="Pfam" id="PF00249">
    <property type="entry name" value="Myb_DNA-binding"/>
    <property type="match status" value="1"/>
</dbReference>
<dbReference type="PROSITE" id="PS51293">
    <property type="entry name" value="SANT"/>
    <property type="match status" value="1"/>
</dbReference>
<dbReference type="InterPro" id="IPR017930">
    <property type="entry name" value="Myb_dom"/>
</dbReference>
<accession>A0A445K9L4</accession>
<name>A0A445K9L4_GLYSO</name>
<evidence type="ECO:0000313" key="7">
    <source>
        <dbReference type="EMBL" id="RZC07495.1"/>
    </source>
</evidence>
<comment type="subcellular location">
    <subcellularLocation>
        <location evidence="1">Nucleus</location>
    </subcellularLocation>
</comment>
<feature type="domain" description="Myb-like" evidence="4">
    <location>
        <begin position="129"/>
        <end position="176"/>
    </location>
</feature>
<dbReference type="Gramene" id="XM_028378453.1">
    <property type="protein sequence ID" value="XP_028234254.1"/>
    <property type="gene ID" value="LOC114414101"/>
</dbReference>
<evidence type="ECO:0000256" key="2">
    <source>
        <dbReference type="ARBA" id="ARBA00023242"/>
    </source>
</evidence>
<evidence type="ECO:0000259" key="6">
    <source>
        <dbReference type="PROSITE" id="PS51294"/>
    </source>
</evidence>
<dbReference type="AlphaFoldDB" id="A0A445K9L4"/>
<keyword evidence="2" id="KW-0539">Nucleus</keyword>
<feature type="domain" description="SANT" evidence="5">
    <location>
        <begin position="127"/>
        <end position="180"/>
    </location>
</feature>
<evidence type="ECO:0000313" key="8">
    <source>
        <dbReference type="Proteomes" id="UP000289340"/>
    </source>
</evidence>
<dbReference type="Gene3D" id="1.10.10.60">
    <property type="entry name" value="Homeodomain-like"/>
    <property type="match status" value="1"/>
</dbReference>
<dbReference type="InterPro" id="IPR009057">
    <property type="entry name" value="Homeodomain-like_sf"/>
</dbReference>
<feature type="domain" description="HTH myb-type" evidence="6">
    <location>
        <begin position="129"/>
        <end position="168"/>
    </location>
</feature>
<dbReference type="EMBL" id="QZWG01000006">
    <property type="protein sequence ID" value="RZC07495.1"/>
    <property type="molecule type" value="Genomic_DNA"/>
</dbReference>
<keyword evidence="8" id="KW-1185">Reference proteome</keyword>